<dbReference type="OrthoDB" id="42854at2759"/>
<gene>
    <name evidence="3" type="ORF">FisN_20Hu264</name>
</gene>
<evidence type="ECO:0000313" key="4">
    <source>
        <dbReference type="Proteomes" id="UP000198406"/>
    </source>
</evidence>
<dbReference type="AlphaFoldDB" id="A0A1Z5JPV5"/>
<sequence>MPHNKGRNKGKKGRSNKHNKGPVPRASATQQSGQQGITGTLPTSPEKNVVGANDGNNNSDGGFYQRYKEESLRFHNWMANEACPSSKMTAVDDYRRGVDRIVEHNMNVYLNKNDMQSANLIVAPPEIMSTLISSIRLRERVAAKRFGSKVGGDLGHQYIIDVLHYCRSALQFGNRVAAVCKASDEEDQGGALDSIGGRFHALTLNDDDSIEDIDWGDIDRDIKDGNVPKYVGVEVEEEIDIKVALLKGDDRFQAMAFLQLMDDLMEAVHDQYVLLKEHMRMEAIEEQLSSRTMQLLMECAVVANEATECVNRAENEMTLDHPHLSSFYHVLALVFLTDIVAEMNKRIAKTRLRTNPHMALEFVADVLKIAFYGGSKVSLTPVLQIIHETGIKATIGRKAHSWLSSFKYIGGDCCMVNTQRLVHQALFWAGYDLENLQRISLSKASSLRKNPFDEDKHPARRICGDLNEPFQRSILLELIGNCQEKPYHWLPHRSHLITVLDLFQQHLNGDRTCPGPTAMTFGLHAVLISIFVIQGNGDLARLAAYSKQSFDTIFEQLGVAATSNKDHENCSLFYRNILKFSEIADYAQSAFTVNEIDRIDQHKKNVYLAFWNPFIAGEYMLYATYICSIDLWRATVNSVGQLKFALHLYNGLKIHDRSFHIPILEKLDEVFKDTKAVWVGGKPDKGSCYKVFWMSFGLNAKAAARLTASNENNTIVICSESWKQSNMRRKLLFPPENYSSSFRRLVLQDFGSIHTTSIERNAAHKQQDTFMADFWNRIRLIHDSMKIDDAFVLSVNVPVVGSFLLEFVYALSEHTGWSRNIKDCARSLAGAFPANKVATLDLLMNLDIWMGVWGHVLLSIDEGITDKLEPDYDLDEVCAFTKSFFEMVDKSRYVIF</sequence>
<evidence type="ECO:0000256" key="1">
    <source>
        <dbReference type="SAM" id="MobiDB-lite"/>
    </source>
</evidence>
<feature type="compositionally biased region" description="Basic residues" evidence="1">
    <location>
        <begin position="1"/>
        <end position="20"/>
    </location>
</feature>
<protein>
    <recommendedName>
        <fullName evidence="2">DUF6604 domain-containing protein</fullName>
    </recommendedName>
</protein>
<dbReference type="Proteomes" id="UP000198406">
    <property type="component" value="Unassembled WGS sequence"/>
</dbReference>
<feature type="compositionally biased region" description="Low complexity" evidence="1">
    <location>
        <begin position="29"/>
        <end position="40"/>
    </location>
</feature>
<keyword evidence="4" id="KW-1185">Reference proteome</keyword>
<feature type="compositionally biased region" description="Low complexity" evidence="1">
    <location>
        <begin position="48"/>
        <end position="62"/>
    </location>
</feature>
<comment type="caution">
    <text evidence="3">The sequence shown here is derived from an EMBL/GenBank/DDBJ whole genome shotgun (WGS) entry which is preliminary data.</text>
</comment>
<feature type="region of interest" description="Disordered" evidence="1">
    <location>
        <begin position="1"/>
        <end position="63"/>
    </location>
</feature>
<evidence type="ECO:0000313" key="3">
    <source>
        <dbReference type="EMBL" id="GAX16060.1"/>
    </source>
</evidence>
<evidence type="ECO:0000259" key="2">
    <source>
        <dbReference type="Pfam" id="PF20253"/>
    </source>
</evidence>
<accession>A0A1Z5JPV5</accession>
<dbReference type="InterPro" id="IPR046539">
    <property type="entry name" value="DUF6604"/>
</dbReference>
<dbReference type="EMBL" id="BDSP01000101">
    <property type="protein sequence ID" value="GAX16060.1"/>
    <property type="molecule type" value="Genomic_DNA"/>
</dbReference>
<proteinExistence type="predicted"/>
<dbReference type="Pfam" id="PF20253">
    <property type="entry name" value="DUF6604"/>
    <property type="match status" value="1"/>
</dbReference>
<name>A0A1Z5JPV5_FISSO</name>
<dbReference type="InParanoid" id="A0A1Z5JPV5"/>
<reference evidence="3 4" key="1">
    <citation type="journal article" date="2015" name="Plant Cell">
        <title>Oil accumulation by the oleaginous diatom Fistulifera solaris as revealed by the genome and transcriptome.</title>
        <authorList>
            <person name="Tanaka T."/>
            <person name="Maeda Y."/>
            <person name="Veluchamy A."/>
            <person name="Tanaka M."/>
            <person name="Abida H."/>
            <person name="Marechal E."/>
            <person name="Bowler C."/>
            <person name="Muto M."/>
            <person name="Sunaga Y."/>
            <person name="Tanaka M."/>
            <person name="Yoshino T."/>
            <person name="Taniguchi T."/>
            <person name="Fukuda Y."/>
            <person name="Nemoto M."/>
            <person name="Matsumoto M."/>
            <person name="Wong P.S."/>
            <person name="Aburatani S."/>
            <person name="Fujibuchi W."/>
        </authorList>
    </citation>
    <scope>NUCLEOTIDE SEQUENCE [LARGE SCALE GENOMIC DNA]</scope>
    <source>
        <strain evidence="3 4">JPCC DA0580</strain>
    </source>
</reference>
<organism evidence="3 4">
    <name type="scientific">Fistulifera solaris</name>
    <name type="common">Oleaginous diatom</name>
    <dbReference type="NCBI Taxonomy" id="1519565"/>
    <lineage>
        <taxon>Eukaryota</taxon>
        <taxon>Sar</taxon>
        <taxon>Stramenopiles</taxon>
        <taxon>Ochrophyta</taxon>
        <taxon>Bacillariophyta</taxon>
        <taxon>Bacillariophyceae</taxon>
        <taxon>Bacillariophycidae</taxon>
        <taxon>Naviculales</taxon>
        <taxon>Naviculaceae</taxon>
        <taxon>Fistulifera</taxon>
    </lineage>
</organism>
<feature type="domain" description="DUF6604" evidence="2">
    <location>
        <begin position="65"/>
        <end position="276"/>
    </location>
</feature>